<dbReference type="GO" id="GO:0009279">
    <property type="term" value="C:cell outer membrane"/>
    <property type="evidence" value="ECO:0007669"/>
    <property type="project" value="UniProtKB-SubCell"/>
</dbReference>
<reference evidence="6 7" key="1">
    <citation type="submission" date="2020-08" db="EMBL/GenBank/DDBJ databases">
        <title>Genomic Encyclopedia of Type Strains, Phase III (KMG-III): the genomes of soil and plant-associated and newly described type strains.</title>
        <authorList>
            <person name="Whitman W."/>
        </authorList>
    </citation>
    <scope>NUCLEOTIDE SEQUENCE [LARGE SCALE GENOMIC DNA]</scope>
    <source>
        <strain evidence="6 7">CECT 4462</strain>
    </source>
</reference>
<feature type="domain" description="OmpA-like" evidence="5">
    <location>
        <begin position="79"/>
        <end position="193"/>
    </location>
</feature>
<dbReference type="SUPFAM" id="SSF103088">
    <property type="entry name" value="OmpA-like"/>
    <property type="match status" value="1"/>
</dbReference>
<comment type="caution">
    <text evidence="6">The sequence shown here is derived from an EMBL/GenBank/DDBJ whole genome shotgun (WGS) entry which is preliminary data.</text>
</comment>
<protein>
    <submittedName>
        <fullName evidence="6">Outer membrane protein OmpA-like peptidoglycan-associated protein</fullName>
    </submittedName>
</protein>
<dbReference type="PANTHER" id="PTHR30329">
    <property type="entry name" value="STATOR ELEMENT OF FLAGELLAR MOTOR COMPLEX"/>
    <property type="match status" value="1"/>
</dbReference>
<dbReference type="PROSITE" id="PS51123">
    <property type="entry name" value="OMPA_2"/>
    <property type="match status" value="1"/>
</dbReference>
<gene>
    <name evidence="6" type="ORF">FHR87_001884</name>
</gene>
<accession>A0A839T305</accession>
<dbReference type="EMBL" id="JACHXI010000007">
    <property type="protein sequence ID" value="MBB3103488.1"/>
    <property type="molecule type" value="Genomic_DNA"/>
</dbReference>
<evidence type="ECO:0000256" key="1">
    <source>
        <dbReference type="ARBA" id="ARBA00004442"/>
    </source>
</evidence>
<dbReference type="AlphaFoldDB" id="A0A839T305"/>
<evidence type="ECO:0000256" key="3">
    <source>
        <dbReference type="ARBA" id="ARBA00023237"/>
    </source>
</evidence>
<dbReference type="InterPro" id="IPR036737">
    <property type="entry name" value="OmpA-like_sf"/>
</dbReference>
<comment type="subcellular location">
    <subcellularLocation>
        <location evidence="1">Cell outer membrane</location>
    </subcellularLocation>
</comment>
<evidence type="ECO:0000313" key="7">
    <source>
        <dbReference type="Proteomes" id="UP000549250"/>
    </source>
</evidence>
<name>A0A839T305_AZOMA</name>
<sequence>MHELIGLQLALFLLVLTGCTNNYVALLEGAQRGGSVEVVPGAGEPLQLERNGQVALLDSGQVFAVDRQQLEKTFAAVLRVQPPAPLRFYLYFLDDGKRLTPESERLLARMKESLHQREPAIVSVIGHTDTLGDAKVNERIGLVRAQRVAEWVKAEKVEIRYLNVTSHSEFNPLVPTPDGTREPRNRRVEICIY</sequence>
<evidence type="ECO:0000256" key="4">
    <source>
        <dbReference type="PROSITE-ProRule" id="PRU00473"/>
    </source>
</evidence>
<dbReference type="Gene3D" id="3.30.1330.60">
    <property type="entry name" value="OmpA-like domain"/>
    <property type="match status" value="1"/>
</dbReference>
<dbReference type="PRINTS" id="PR01021">
    <property type="entry name" value="OMPADOMAIN"/>
</dbReference>
<dbReference type="InterPro" id="IPR006665">
    <property type="entry name" value="OmpA-like"/>
</dbReference>
<keyword evidence="2 4" id="KW-0472">Membrane</keyword>
<keyword evidence="7" id="KW-1185">Reference proteome</keyword>
<evidence type="ECO:0000313" key="6">
    <source>
        <dbReference type="EMBL" id="MBB3103488.1"/>
    </source>
</evidence>
<dbReference type="Pfam" id="PF00691">
    <property type="entry name" value="OmpA"/>
    <property type="match status" value="1"/>
</dbReference>
<proteinExistence type="predicted"/>
<keyword evidence="3" id="KW-0998">Cell outer membrane</keyword>
<dbReference type="CDD" id="cd07185">
    <property type="entry name" value="OmpA_C-like"/>
    <property type="match status" value="1"/>
</dbReference>
<evidence type="ECO:0000259" key="5">
    <source>
        <dbReference type="PROSITE" id="PS51123"/>
    </source>
</evidence>
<dbReference type="Proteomes" id="UP000549250">
    <property type="component" value="Unassembled WGS sequence"/>
</dbReference>
<dbReference type="InterPro" id="IPR006664">
    <property type="entry name" value="OMP_bac"/>
</dbReference>
<dbReference type="RefSeq" id="WP_183166425.1">
    <property type="nucleotide sequence ID" value="NZ_JACHXI010000007.1"/>
</dbReference>
<organism evidence="6 7">
    <name type="scientific">Azomonas macrocytogenes</name>
    <name type="common">Azotobacter macrocytogenes</name>
    <dbReference type="NCBI Taxonomy" id="69962"/>
    <lineage>
        <taxon>Bacteria</taxon>
        <taxon>Pseudomonadati</taxon>
        <taxon>Pseudomonadota</taxon>
        <taxon>Gammaproteobacteria</taxon>
        <taxon>Pseudomonadales</taxon>
        <taxon>Pseudomonadaceae</taxon>
        <taxon>Azomonas</taxon>
    </lineage>
</organism>
<dbReference type="PANTHER" id="PTHR30329:SF21">
    <property type="entry name" value="LIPOPROTEIN YIAD-RELATED"/>
    <property type="match status" value="1"/>
</dbReference>
<evidence type="ECO:0000256" key="2">
    <source>
        <dbReference type="ARBA" id="ARBA00023136"/>
    </source>
</evidence>
<dbReference type="InterPro" id="IPR050330">
    <property type="entry name" value="Bact_OuterMem_StrucFunc"/>
</dbReference>